<dbReference type="RefSeq" id="WP_111730937.1">
    <property type="nucleotide sequence ID" value="NZ_QHKO01000009.1"/>
</dbReference>
<organism evidence="1 2">
    <name type="scientific">Lujinxingia litoralis</name>
    <dbReference type="NCBI Taxonomy" id="2211119"/>
    <lineage>
        <taxon>Bacteria</taxon>
        <taxon>Deltaproteobacteria</taxon>
        <taxon>Bradymonadales</taxon>
        <taxon>Lujinxingiaceae</taxon>
        <taxon>Lujinxingia</taxon>
    </lineage>
</organism>
<keyword evidence="2" id="KW-1185">Reference proteome</keyword>
<reference evidence="1 2" key="1">
    <citation type="submission" date="2018-05" db="EMBL/GenBank/DDBJ databases">
        <title>Lujinxingia marina gen. nov. sp. nov., a new facultative anaerobic member of the class Deltaproteobacteria, and proposal of Lujinxingaceae fam. nov.</title>
        <authorList>
            <person name="Li C.-M."/>
        </authorList>
    </citation>
    <scope>NUCLEOTIDE SEQUENCE [LARGE SCALE GENOMIC DNA]</scope>
    <source>
        <strain evidence="1 2">B210</strain>
    </source>
</reference>
<name>A0A328C6F4_9DELT</name>
<dbReference type="Proteomes" id="UP000249169">
    <property type="component" value="Unassembled WGS sequence"/>
</dbReference>
<sequence>MGATLTRVMAMLALTLGLMGCGPDEDAPLCQSDYECAESEVCEPQGCRKSCAEPGDCPTGQRCGLRRVEEGRVCQR</sequence>
<comment type="caution">
    <text evidence="1">The sequence shown here is derived from an EMBL/GenBank/DDBJ whole genome shotgun (WGS) entry which is preliminary data.</text>
</comment>
<accession>A0A328C6F4</accession>
<evidence type="ECO:0000313" key="2">
    <source>
        <dbReference type="Proteomes" id="UP000249169"/>
    </source>
</evidence>
<evidence type="ECO:0000313" key="1">
    <source>
        <dbReference type="EMBL" id="RAL20571.1"/>
    </source>
</evidence>
<dbReference type="AlphaFoldDB" id="A0A328C6F4"/>
<gene>
    <name evidence="1" type="ORF">DL240_16165</name>
</gene>
<dbReference type="PROSITE" id="PS51257">
    <property type="entry name" value="PROKAR_LIPOPROTEIN"/>
    <property type="match status" value="1"/>
</dbReference>
<protein>
    <submittedName>
        <fullName evidence="1">Uncharacterized protein</fullName>
    </submittedName>
</protein>
<dbReference type="EMBL" id="QHKO01000009">
    <property type="protein sequence ID" value="RAL20571.1"/>
    <property type="molecule type" value="Genomic_DNA"/>
</dbReference>
<proteinExistence type="predicted"/>
<dbReference type="OrthoDB" id="5524443at2"/>